<evidence type="ECO:0000259" key="4">
    <source>
        <dbReference type="Pfam" id="PF13649"/>
    </source>
</evidence>
<feature type="region of interest" description="Disordered" evidence="3">
    <location>
        <begin position="281"/>
        <end position="308"/>
    </location>
</feature>
<dbReference type="OrthoDB" id="9777638at2"/>
<sequence length="308" mass="32746">MRDIVNTEQAQAWNGYEGDHWARNQDRWDAVNGGFDAPLLAAASIDEHDRVLDIGCGAGRTTRLAARRASRGHALGLDLSAPMLERARPTARHEGLDNVTFEQGDAQVHALAEGAYDVAISRYGVLFFADPVAAFANIGRALRPGGRAAFICGAHPEDNEWLRAFDALRGILPVGGFGAPGGPGMFSLADAGRTRGLLSDAGFERIGTERVEAYGIWGRDAADAAGFLLGSGPGRHLMSQVAPEVQDRARHRLTEILRPYERGGAVRLLSTALLVTAVHPGRDRHPADSANSSTGPQGCGRTVRSAGL</sequence>
<evidence type="ECO:0000256" key="2">
    <source>
        <dbReference type="ARBA" id="ARBA00022679"/>
    </source>
</evidence>
<dbReference type="EMBL" id="CP023695">
    <property type="protein sequence ID" value="QEV22080.1"/>
    <property type="molecule type" value="Genomic_DNA"/>
</dbReference>
<evidence type="ECO:0000313" key="6">
    <source>
        <dbReference type="Proteomes" id="UP000326553"/>
    </source>
</evidence>
<dbReference type="Gene3D" id="3.40.50.150">
    <property type="entry name" value="Vaccinia Virus protein VP39"/>
    <property type="match status" value="1"/>
</dbReference>
<proteinExistence type="predicted"/>
<name>A0A5J6HUS2_STRAD</name>
<dbReference type="InterPro" id="IPR041698">
    <property type="entry name" value="Methyltransf_25"/>
</dbReference>
<dbReference type="RefSeq" id="WP_055535392.1">
    <property type="nucleotide sequence ID" value="NZ_CP023695.1"/>
</dbReference>
<evidence type="ECO:0000256" key="3">
    <source>
        <dbReference type="SAM" id="MobiDB-lite"/>
    </source>
</evidence>
<dbReference type="InterPro" id="IPR029063">
    <property type="entry name" value="SAM-dependent_MTases_sf"/>
</dbReference>
<accession>A0A5J6HUS2</accession>
<dbReference type="Proteomes" id="UP000326553">
    <property type="component" value="Chromosome"/>
</dbReference>
<reference evidence="5 6" key="1">
    <citation type="submission" date="2017-09" db="EMBL/GenBank/DDBJ databases">
        <authorList>
            <person name="Lee N."/>
            <person name="Cho B.-K."/>
        </authorList>
    </citation>
    <scope>NUCLEOTIDE SEQUENCE [LARGE SCALE GENOMIC DNA]</scope>
    <source>
        <strain evidence="5 6">ATCC 12461</strain>
    </source>
</reference>
<keyword evidence="6" id="KW-1185">Reference proteome</keyword>
<dbReference type="Pfam" id="PF13649">
    <property type="entry name" value="Methyltransf_25"/>
    <property type="match status" value="1"/>
</dbReference>
<dbReference type="PANTHER" id="PTHR43861:SF1">
    <property type="entry name" value="TRANS-ACONITATE 2-METHYLTRANSFERASE"/>
    <property type="match status" value="1"/>
</dbReference>
<dbReference type="CDD" id="cd02440">
    <property type="entry name" value="AdoMet_MTases"/>
    <property type="match status" value="1"/>
</dbReference>
<dbReference type="KEGG" id="salw:CP975_03840"/>
<feature type="domain" description="Methyltransferase" evidence="4">
    <location>
        <begin position="51"/>
        <end position="146"/>
    </location>
</feature>
<keyword evidence="1 5" id="KW-0489">Methyltransferase</keyword>
<dbReference type="AlphaFoldDB" id="A0A5J6HUS2"/>
<dbReference type="GO" id="GO:0017000">
    <property type="term" value="P:antibiotic biosynthetic process"/>
    <property type="evidence" value="ECO:0007669"/>
    <property type="project" value="UniProtKB-ARBA"/>
</dbReference>
<dbReference type="GO" id="GO:0008168">
    <property type="term" value="F:methyltransferase activity"/>
    <property type="evidence" value="ECO:0007669"/>
    <property type="project" value="UniProtKB-KW"/>
</dbReference>
<organism evidence="5 6">
    <name type="scientific">Streptomyces alboniger</name>
    <dbReference type="NCBI Taxonomy" id="132473"/>
    <lineage>
        <taxon>Bacteria</taxon>
        <taxon>Bacillati</taxon>
        <taxon>Actinomycetota</taxon>
        <taxon>Actinomycetes</taxon>
        <taxon>Kitasatosporales</taxon>
        <taxon>Streptomycetaceae</taxon>
        <taxon>Streptomyces</taxon>
        <taxon>Streptomyces aurantiacus group</taxon>
    </lineage>
</organism>
<gene>
    <name evidence="5" type="ORF">CP975_03840</name>
</gene>
<protein>
    <submittedName>
        <fullName evidence="5">Class I SAM-dependent methyltransferase</fullName>
    </submittedName>
</protein>
<dbReference type="SUPFAM" id="SSF53335">
    <property type="entry name" value="S-adenosyl-L-methionine-dependent methyltransferases"/>
    <property type="match status" value="1"/>
</dbReference>
<keyword evidence="2 5" id="KW-0808">Transferase</keyword>
<dbReference type="PANTHER" id="PTHR43861">
    <property type="entry name" value="TRANS-ACONITATE 2-METHYLTRANSFERASE-RELATED"/>
    <property type="match status" value="1"/>
</dbReference>
<evidence type="ECO:0000256" key="1">
    <source>
        <dbReference type="ARBA" id="ARBA00022603"/>
    </source>
</evidence>
<evidence type="ECO:0000313" key="5">
    <source>
        <dbReference type="EMBL" id="QEV22080.1"/>
    </source>
</evidence>
<dbReference type="GO" id="GO:0032259">
    <property type="term" value="P:methylation"/>
    <property type="evidence" value="ECO:0007669"/>
    <property type="project" value="UniProtKB-KW"/>
</dbReference>